<comment type="caution">
    <text evidence="6">The sequence shown here is derived from an EMBL/GenBank/DDBJ whole genome shotgun (WGS) entry which is preliminary data.</text>
</comment>
<protein>
    <submittedName>
        <fullName evidence="6">Response regulator transcription factor</fullName>
    </submittedName>
</protein>
<gene>
    <name evidence="6" type="ORF">H8E29_10140</name>
</gene>
<dbReference type="SUPFAM" id="SSF52172">
    <property type="entry name" value="CheY-like"/>
    <property type="match status" value="1"/>
</dbReference>
<dbReference type="AlphaFoldDB" id="A0A8J6NJD3"/>
<dbReference type="SMART" id="SM00421">
    <property type="entry name" value="HTH_LUXR"/>
    <property type="match status" value="1"/>
</dbReference>
<dbReference type="InterPro" id="IPR011006">
    <property type="entry name" value="CheY-like_superfamily"/>
</dbReference>
<sequence length="218" mass="23828">MNTQIKVLVVEDQAVVRQGLTAILSFYEDIKVVGEAENGVEAVKIVEELKPDVILLDMVMPIQGGLETIPKILKIAPKTRILVVTAFSDTEKIVKAINLGAVGYLLKDATSEELINAIREVYKGEAFIPSSMALMAIRGIEDYSSSTNKPSPLTNKEMETLQFIAKGLANQEIAQKLTVTEGTVAKNVSKILSKLQLENRTQIALYAVRKGLVEDGKE</sequence>
<dbReference type="Gene3D" id="3.40.50.2300">
    <property type="match status" value="1"/>
</dbReference>
<dbReference type="PANTHER" id="PTHR43214">
    <property type="entry name" value="TWO-COMPONENT RESPONSE REGULATOR"/>
    <property type="match status" value="1"/>
</dbReference>
<dbReference type="PRINTS" id="PR00038">
    <property type="entry name" value="HTHLUXR"/>
</dbReference>
<evidence type="ECO:0000259" key="4">
    <source>
        <dbReference type="PROSITE" id="PS50043"/>
    </source>
</evidence>
<dbReference type="InterPro" id="IPR016032">
    <property type="entry name" value="Sig_transdc_resp-reg_C-effctor"/>
</dbReference>
<feature type="modified residue" description="4-aspartylphosphate" evidence="3">
    <location>
        <position position="57"/>
    </location>
</feature>
<dbReference type="GO" id="GO:0006355">
    <property type="term" value="P:regulation of DNA-templated transcription"/>
    <property type="evidence" value="ECO:0007669"/>
    <property type="project" value="InterPro"/>
</dbReference>
<dbReference type="InterPro" id="IPR039420">
    <property type="entry name" value="WalR-like"/>
</dbReference>
<dbReference type="GO" id="GO:0000160">
    <property type="term" value="P:phosphorelay signal transduction system"/>
    <property type="evidence" value="ECO:0007669"/>
    <property type="project" value="InterPro"/>
</dbReference>
<dbReference type="InterPro" id="IPR058245">
    <property type="entry name" value="NreC/VraR/RcsB-like_REC"/>
</dbReference>
<keyword evidence="1 3" id="KW-0597">Phosphoprotein</keyword>
<dbReference type="Pfam" id="PF00196">
    <property type="entry name" value="GerE"/>
    <property type="match status" value="1"/>
</dbReference>
<name>A0A8J6NJD3_9CHLR</name>
<evidence type="ECO:0000313" key="6">
    <source>
        <dbReference type="EMBL" id="MBC8335615.1"/>
    </source>
</evidence>
<dbReference type="InterPro" id="IPR001789">
    <property type="entry name" value="Sig_transdc_resp-reg_receiver"/>
</dbReference>
<proteinExistence type="predicted"/>
<reference evidence="6 7" key="1">
    <citation type="submission" date="2020-08" db="EMBL/GenBank/DDBJ databases">
        <title>Bridging the membrane lipid divide: bacteria of the FCB group superphylum have the potential to synthesize archaeal ether lipids.</title>
        <authorList>
            <person name="Villanueva L."/>
            <person name="Von Meijenfeldt F.A.B."/>
            <person name="Westbye A.B."/>
            <person name="Yadav S."/>
            <person name="Hopmans E.C."/>
            <person name="Dutilh B.E."/>
            <person name="Sinninghe Damste J.S."/>
        </authorList>
    </citation>
    <scope>NUCLEOTIDE SEQUENCE [LARGE SCALE GENOMIC DNA]</scope>
    <source>
        <strain evidence="6">NIOZ-UU36</strain>
    </source>
</reference>
<evidence type="ECO:0000259" key="5">
    <source>
        <dbReference type="PROSITE" id="PS50110"/>
    </source>
</evidence>
<evidence type="ECO:0000256" key="3">
    <source>
        <dbReference type="PROSITE-ProRule" id="PRU00169"/>
    </source>
</evidence>
<evidence type="ECO:0000256" key="1">
    <source>
        <dbReference type="ARBA" id="ARBA00022553"/>
    </source>
</evidence>
<dbReference type="Proteomes" id="UP000614469">
    <property type="component" value="Unassembled WGS sequence"/>
</dbReference>
<dbReference type="GO" id="GO:0003677">
    <property type="term" value="F:DNA binding"/>
    <property type="evidence" value="ECO:0007669"/>
    <property type="project" value="UniProtKB-KW"/>
</dbReference>
<evidence type="ECO:0000256" key="2">
    <source>
        <dbReference type="ARBA" id="ARBA00023125"/>
    </source>
</evidence>
<dbReference type="InterPro" id="IPR000792">
    <property type="entry name" value="Tscrpt_reg_LuxR_C"/>
</dbReference>
<feature type="domain" description="HTH luxR-type" evidence="4">
    <location>
        <begin position="146"/>
        <end position="211"/>
    </location>
</feature>
<organism evidence="6 7">
    <name type="scientific">Candidatus Desulfolinea nitratireducens</name>
    <dbReference type="NCBI Taxonomy" id="2841698"/>
    <lineage>
        <taxon>Bacteria</taxon>
        <taxon>Bacillati</taxon>
        <taxon>Chloroflexota</taxon>
        <taxon>Anaerolineae</taxon>
        <taxon>Anaerolineales</taxon>
        <taxon>Anaerolineales incertae sedis</taxon>
        <taxon>Candidatus Desulfolinea</taxon>
    </lineage>
</organism>
<dbReference type="SMART" id="SM00448">
    <property type="entry name" value="REC"/>
    <property type="match status" value="1"/>
</dbReference>
<dbReference type="SUPFAM" id="SSF46894">
    <property type="entry name" value="C-terminal effector domain of the bipartite response regulators"/>
    <property type="match status" value="1"/>
</dbReference>
<dbReference type="CDD" id="cd17535">
    <property type="entry name" value="REC_NarL-like"/>
    <property type="match status" value="1"/>
</dbReference>
<dbReference type="PROSITE" id="PS50110">
    <property type="entry name" value="RESPONSE_REGULATORY"/>
    <property type="match status" value="1"/>
</dbReference>
<evidence type="ECO:0000313" key="7">
    <source>
        <dbReference type="Proteomes" id="UP000614469"/>
    </source>
</evidence>
<dbReference type="PROSITE" id="PS50043">
    <property type="entry name" value="HTH_LUXR_2"/>
    <property type="match status" value="1"/>
</dbReference>
<feature type="domain" description="Response regulatory" evidence="5">
    <location>
        <begin position="6"/>
        <end position="122"/>
    </location>
</feature>
<dbReference type="EMBL" id="JACNJN010000116">
    <property type="protein sequence ID" value="MBC8335615.1"/>
    <property type="molecule type" value="Genomic_DNA"/>
</dbReference>
<dbReference type="Pfam" id="PF00072">
    <property type="entry name" value="Response_reg"/>
    <property type="match status" value="1"/>
</dbReference>
<dbReference type="CDD" id="cd06170">
    <property type="entry name" value="LuxR_C_like"/>
    <property type="match status" value="1"/>
</dbReference>
<accession>A0A8J6NJD3</accession>
<keyword evidence="2" id="KW-0238">DNA-binding</keyword>